<dbReference type="Gene3D" id="3.10.200.10">
    <property type="entry name" value="Alpha carbonic anhydrase"/>
    <property type="match status" value="1"/>
</dbReference>
<comment type="caution">
    <text evidence="3">The sequence shown here is derived from an EMBL/GenBank/DDBJ whole genome shotgun (WGS) entry which is preliminary data.</text>
</comment>
<evidence type="ECO:0000313" key="4">
    <source>
        <dbReference type="Proteomes" id="UP000245119"/>
    </source>
</evidence>
<dbReference type="InterPro" id="IPR036398">
    <property type="entry name" value="CA_dom_sf"/>
</dbReference>
<keyword evidence="4" id="KW-1185">Reference proteome</keyword>
<sequence length="261" mass="28875">MTSLGSWRPLSLPVSQGEDATDVLQAPTGSRCYRRRQTDVHAESASRRPSPSISEFLTESREQTRPRKTTHTLARVRTARARVCVWFFCCISCLSLLRTSQPISRATITSPDPYLGASRCLILSGTLQNNGHDVTFYVNHSSHSTRQMTVTSGPLSYTFRVDRVRFHFGRNENESGSEHTVGGQGFLVEMQILAFNSELYPDFKTAEHAPHGLLAIAVFARLAALQVLRQDTRNNPVMLMGGNIRPNSSCTSAPFAPTSTS</sequence>
<feature type="region of interest" description="Disordered" evidence="1">
    <location>
        <begin position="34"/>
        <end position="69"/>
    </location>
</feature>
<dbReference type="Proteomes" id="UP000245119">
    <property type="component" value="Linkage Group LG3"/>
</dbReference>
<dbReference type="SUPFAM" id="SSF51069">
    <property type="entry name" value="Carbonic anhydrase"/>
    <property type="match status" value="1"/>
</dbReference>
<dbReference type="Pfam" id="PF00194">
    <property type="entry name" value="Carb_anhydrase"/>
    <property type="match status" value="1"/>
</dbReference>
<feature type="compositionally biased region" description="Basic and acidic residues" evidence="1">
    <location>
        <begin position="36"/>
        <end position="46"/>
    </location>
</feature>
<evidence type="ECO:0000313" key="3">
    <source>
        <dbReference type="EMBL" id="PVD34586.1"/>
    </source>
</evidence>
<dbReference type="SMART" id="SM01057">
    <property type="entry name" value="Carb_anhydrase"/>
    <property type="match status" value="1"/>
</dbReference>
<evidence type="ECO:0000259" key="2">
    <source>
        <dbReference type="PROSITE" id="PS51144"/>
    </source>
</evidence>
<organism evidence="3 4">
    <name type="scientific">Pomacea canaliculata</name>
    <name type="common">Golden apple snail</name>
    <dbReference type="NCBI Taxonomy" id="400727"/>
    <lineage>
        <taxon>Eukaryota</taxon>
        <taxon>Metazoa</taxon>
        <taxon>Spiralia</taxon>
        <taxon>Lophotrochozoa</taxon>
        <taxon>Mollusca</taxon>
        <taxon>Gastropoda</taxon>
        <taxon>Caenogastropoda</taxon>
        <taxon>Architaenioglossa</taxon>
        <taxon>Ampullarioidea</taxon>
        <taxon>Ampullariidae</taxon>
        <taxon>Pomacea</taxon>
    </lineage>
</organism>
<gene>
    <name evidence="3" type="ORF">C0Q70_05862</name>
</gene>
<feature type="compositionally biased region" description="Polar residues" evidence="1">
    <location>
        <begin position="47"/>
        <end position="57"/>
    </location>
</feature>
<evidence type="ECO:0000256" key="1">
    <source>
        <dbReference type="SAM" id="MobiDB-lite"/>
    </source>
</evidence>
<accession>A0A2T7PMD3</accession>
<reference evidence="3 4" key="1">
    <citation type="submission" date="2018-04" db="EMBL/GenBank/DDBJ databases">
        <title>The genome of golden apple snail Pomacea canaliculata provides insight into stress tolerance and invasive adaptation.</title>
        <authorList>
            <person name="Liu C."/>
            <person name="Liu B."/>
            <person name="Ren Y."/>
            <person name="Zhang Y."/>
            <person name="Wang H."/>
            <person name="Li S."/>
            <person name="Jiang F."/>
            <person name="Yin L."/>
            <person name="Zhang G."/>
            <person name="Qian W."/>
            <person name="Fan W."/>
        </authorList>
    </citation>
    <scope>NUCLEOTIDE SEQUENCE [LARGE SCALE GENOMIC DNA]</scope>
    <source>
        <strain evidence="3">SZHN2017</strain>
        <tissue evidence="3">Muscle</tissue>
    </source>
</reference>
<dbReference type="PROSITE" id="PS51144">
    <property type="entry name" value="ALPHA_CA_2"/>
    <property type="match status" value="1"/>
</dbReference>
<feature type="domain" description="Alpha-carbonic anhydrase" evidence="2">
    <location>
        <begin position="69"/>
        <end position="261"/>
    </location>
</feature>
<name>A0A2T7PMD3_POMCA</name>
<dbReference type="OrthoDB" id="5978072at2759"/>
<proteinExistence type="predicted"/>
<dbReference type="STRING" id="400727.A0A2T7PMD3"/>
<dbReference type="AlphaFoldDB" id="A0A2T7PMD3"/>
<dbReference type="EMBL" id="PZQS01000003">
    <property type="protein sequence ID" value="PVD34586.1"/>
    <property type="molecule type" value="Genomic_DNA"/>
</dbReference>
<dbReference type="InterPro" id="IPR001148">
    <property type="entry name" value="CA_dom"/>
</dbReference>
<protein>
    <recommendedName>
        <fullName evidence="2">Alpha-carbonic anhydrase domain-containing protein</fullName>
    </recommendedName>
</protein>